<evidence type="ECO:0000313" key="2">
    <source>
        <dbReference type="EMBL" id="EQD27589.1"/>
    </source>
</evidence>
<reference evidence="3" key="2">
    <citation type="journal article" date="2014" name="ISME J.">
        <title>Microbial stratification in low pH oxic and suboxic macroscopic growths along an acid mine drainage.</title>
        <authorList>
            <person name="Mendez-Garcia C."/>
            <person name="Mesa V."/>
            <person name="Sprenger R.R."/>
            <person name="Richter M."/>
            <person name="Diez M.S."/>
            <person name="Solano J."/>
            <person name="Bargiela R."/>
            <person name="Golyshina O.V."/>
            <person name="Manteca A."/>
            <person name="Ramos J.L."/>
            <person name="Gallego J.R."/>
            <person name="Llorente I."/>
            <person name="Martins Dos Santos V.A."/>
            <person name="Jensen O.N."/>
            <person name="Pelaez A.I."/>
            <person name="Sanchez J."/>
            <person name="Ferrer M."/>
        </authorList>
    </citation>
    <scope>NUCLEOTIDE SEQUENCE</scope>
</reference>
<proteinExistence type="predicted"/>
<name>T1CSA6_9ZZZZ</name>
<sequence>MVVETRKLTETGREKAARLLERVRAELMDLSGEEPQLLFARRRKIAKELVYDERSGPTKRKSLKRSEPIPPSCDNLNSGASYSLHRW</sequence>
<feature type="region of interest" description="Disordered" evidence="1">
    <location>
        <begin position="53"/>
        <end position="87"/>
    </location>
</feature>
<accession>T1CSA6</accession>
<dbReference type="EMBL" id="AUZY01002460">
    <property type="protein sequence ID" value="EQD72190.1"/>
    <property type="molecule type" value="Genomic_DNA"/>
</dbReference>
<reference evidence="3" key="1">
    <citation type="submission" date="2013-08" db="EMBL/GenBank/DDBJ databases">
        <authorList>
            <person name="Mendez C."/>
            <person name="Richter M."/>
            <person name="Ferrer M."/>
            <person name="Sanchez J."/>
        </authorList>
    </citation>
    <scope>NUCLEOTIDE SEQUENCE</scope>
</reference>
<dbReference type="EMBL" id="AUZZ01011048">
    <property type="protein sequence ID" value="EQD27589.1"/>
    <property type="molecule type" value="Genomic_DNA"/>
</dbReference>
<protein>
    <submittedName>
        <fullName evidence="3">Integron gene cassette protein</fullName>
    </submittedName>
</protein>
<evidence type="ECO:0000313" key="3">
    <source>
        <dbReference type="EMBL" id="EQD72190.1"/>
    </source>
</evidence>
<organism evidence="3">
    <name type="scientific">mine drainage metagenome</name>
    <dbReference type="NCBI Taxonomy" id="410659"/>
    <lineage>
        <taxon>unclassified sequences</taxon>
        <taxon>metagenomes</taxon>
        <taxon>ecological metagenomes</taxon>
    </lineage>
</organism>
<evidence type="ECO:0000256" key="1">
    <source>
        <dbReference type="SAM" id="MobiDB-lite"/>
    </source>
</evidence>
<gene>
    <name evidence="3" type="ORF">B1B_03950</name>
    <name evidence="2" type="ORF">B2A_15181</name>
</gene>
<comment type="caution">
    <text evidence="3">The sequence shown here is derived from an EMBL/GenBank/DDBJ whole genome shotgun (WGS) entry which is preliminary data.</text>
</comment>
<dbReference type="AlphaFoldDB" id="T1CSA6"/>